<proteinExistence type="predicted"/>
<feature type="compositionally biased region" description="Basic residues" evidence="1">
    <location>
        <begin position="16"/>
        <end position="26"/>
    </location>
</feature>
<dbReference type="InterPro" id="IPR028260">
    <property type="entry name" value="FAM177"/>
</dbReference>
<keyword evidence="3" id="KW-1185">Reference proteome</keyword>
<organism evidence="2 3">
    <name type="scientific">Eschrichtius robustus</name>
    <name type="common">California gray whale</name>
    <name type="synonym">Eschrichtius gibbosus</name>
    <dbReference type="NCBI Taxonomy" id="9764"/>
    <lineage>
        <taxon>Eukaryota</taxon>
        <taxon>Metazoa</taxon>
        <taxon>Chordata</taxon>
        <taxon>Craniata</taxon>
        <taxon>Vertebrata</taxon>
        <taxon>Euteleostomi</taxon>
        <taxon>Mammalia</taxon>
        <taxon>Eutheria</taxon>
        <taxon>Laurasiatheria</taxon>
        <taxon>Artiodactyla</taxon>
        <taxon>Whippomorpha</taxon>
        <taxon>Cetacea</taxon>
        <taxon>Mysticeti</taxon>
        <taxon>Eschrichtiidae</taxon>
        <taxon>Eschrichtius</taxon>
    </lineage>
</organism>
<feature type="compositionally biased region" description="Basic and acidic residues" evidence="1">
    <location>
        <begin position="75"/>
        <end position="89"/>
    </location>
</feature>
<sequence>MEKDSFQQLELEKGRPSKRRTPKRVIHFVDGDIMEEYSTEEEEEKEEQRTNSTLDPESDKESEGNGSKAQPDNVPNEKCHLEAGGREYGTRQQDIAEGIPQWSISSSKGLKADSSS</sequence>
<dbReference type="PANTHER" id="PTHR31206:SF9">
    <property type="entry name" value="PROTEIN FAM177B"/>
    <property type="match status" value="1"/>
</dbReference>
<dbReference type="Pfam" id="PF14774">
    <property type="entry name" value="FAM177"/>
    <property type="match status" value="1"/>
</dbReference>
<dbReference type="EMBL" id="JAIQCJ010002438">
    <property type="protein sequence ID" value="KAJ8776280.1"/>
    <property type="molecule type" value="Genomic_DNA"/>
</dbReference>
<evidence type="ECO:0000313" key="3">
    <source>
        <dbReference type="Proteomes" id="UP001159641"/>
    </source>
</evidence>
<comment type="caution">
    <text evidence="2">The sequence shown here is derived from an EMBL/GenBank/DDBJ whole genome shotgun (WGS) entry which is preliminary data.</text>
</comment>
<feature type="compositionally biased region" description="Low complexity" evidence="1">
    <location>
        <begin position="103"/>
        <end position="116"/>
    </location>
</feature>
<feature type="region of interest" description="Disordered" evidence="1">
    <location>
        <begin position="1"/>
        <end position="116"/>
    </location>
</feature>
<evidence type="ECO:0000256" key="1">
    <source>
        <dbReference type="SAM" id="MobiDB-lite"/>
    </source>
</evidence>
<reference evidence="2 3" key="1">
    <citation type="submission" date="2022-11" db="EMBL/GenBank/DDBJ databases">
        <title>Whole genome sequence of Eschrichtius robustus ER-17-0199.</title>
        <authorList>
            <person name="Bruniche-Olsen A."/>
            <person name="Black A.N."/>
            <person name="Fields C.J."/>
            <person name="Walden K."/>
            <person name="Dewoody J.A."/>
        </authorList>
    </citation>
    <scope>NUCLEOTIDE SEQUENCE [LARGE SCALE GENOMIC DNA]</scope>
    <source>
        <strain evidence="2">ER-17-0199</strain>
        <tissue evidence="2">Blubber</tissue>
    </source>
</reference>
<feature type="compositionally biased region" description="Acidic residues" evidence="1">
    <location>
        <begin position="32"/>
        <end position="45"/>
    </location>
</feature>
<gene>
    <name evidence="2" type="ORF">J1605_015578</name>
</gene>
<feature type="compositionally biased region" description="Basic and acidic residues" evidence="1">
    <location>
        <begin position="1"/>
        <end position="15"/>
    </location>
</feature>
<evidence type="ECO:0000313" key="2">
    <source>
        <dbReference type="EMBL" id="KAJ8776280.1"/>
    </source>
</evidence>
<dbReference type="Proteomes" id="UP001159641">
    <property type="component" value="Unassembled WGS sequence"/>
</dbReference>
<dbReference type="AlphaFoldDB" id="A0AB34GCG5"/>
<protein>
    <submittedName>
        <fullName evidence="2">Uncharacterized protein</fullName>
    </submittedName>
</protein>
<accession>A0AB34GCG5</accession>
<name>A0AB34GCG5_ESCRO</name>
<dbReference type="PANTHER" id="PTHR31206">
    <property type="entry name" value="LP10445P"/>
    <property type="match status" value="1"/>
</dbReference>